<gene>
    <name evidence="11" type="ORF">HMPREF9629_00033</name>
</gene>
<dbReference type="PANTHER" id="PTHR39453">
    <property type="entry name" value="PHOSPHATE PROPANOYLTRANSFERASE"/>
    <property type="match status" value="1"/>
</dbReference>
<dbReference type="PANTHER" id="PTHR39453:SF1">
    <property type="entry name" value="PHOSPHATE PROPANOYLTRANSFERASE"/>
    <property type="match status" value="1"/>
</dbReference>
<evidence type="ECO:0000256" key="5">
    <source>
        <dbReference type="ARBA" id="ARBA00022679"/>
    </source>
</evidence>
<evidence type="ECO:0000256" key="10">
    <source>
        <dbReference type="PIRNR" id="PIRNR010130"/>
    </source>
</evidence>
<dbReference type="GO" id="GO:0046872">
    <property type="term" value="F:metal ion binding"/>
    <property type="evidence" value="ECO:0007669"/>
    <property type="project" value="UniProtKB-KW"/>
</dbReference>
<sequence>MNQEEFITLVCKRVQEKLDQIENYKIPIGVSNRHVHLCKKDLETLFGEGYELTKKSDLKQPGQFASNELVTIRGSKGEFENVRILGPIRNKTQVEISLTDSFRLGVKAPIKESGKLEGTPGLEIIGPKGKINVDEGTIVALRHIHMTPKDARLMNVKDGDFVDVEIFGQRRAIMSKVLVRVSDSYRLEMHLDTDEANSVSIKNGDFAILKNKNSIVQ</sequence>
<proteinExistence type="inferred from homology"/>
<evidence type="ECO:0000256" key="3">
    <source>
        <dbReference type="ARBA" id="ARBA00012206"/>
    </source>
</evidence>
<comment type="catalytic activity">
    <reaction evidence="9 10">
        <text>propanoyl-CoA + phosphate = propanoyl phosphate + CoA</text>
        <dbReference type="Rhea" id="RHEA:28046"/>
        <dbReference type="ChEBI" id="CHEBI:43474"/>
        <dbReference type="ChEBI" id="CHEBI:57287"/>
        <dbReference type="ChEBI" id="CHEBI:57392"/>
        <dbReference type="ChEBI" id="CHEBI:58933"/>
        <dbReference type="EC" id="2.3.1.222"/>
    </reaction>
</comment>
<dbReference type="GO" id="GO:0051144">
    <property type="term" value="P:1,2-propanediol catabolic process"/>
    <property type="evidence" value="ECO:0007669"/>
    <property type="project" value="UniProtKB-UniPathway"/>
</dbReference>
<evidence type="ECO:0000256" key="7">
    <source>
        <dbReference type="ARBA" id="ARBA00022833"/>
    </source>
</evidence>
<name>G9WXE4_9FIRM</name>
<dbReference type="UniPathway" id="UPA00621"/>
<dbReference type="EMBL" id="AFZE01000001">
    <property type="protein sequence ID" value="EHL16791.1"/>
    <property type="molecule type" value="Genomic_DNA"/>
</dbReference>
<protein>
    <recommendedName>
        <fullName evidence="4 10">Phosphate propanoyltransferase</fullName>
        <ecNumber evidence="3 10">2.3.1.222</ecNumber>
    </recommendedName>
</protein>
<dbReference type="EC" id="2.3.1.222" evidence="3 10"/>
<dbReference type="PATRIC" id="fig|796937.3.peg.35"/>
<comment type="pathway">
    <text evidence="10">Polyol metabolism; 1,2-propanediol degradation.</text>
</comment>
<evidence type="ECO:0000256" key="2">
    <source>
        <dbReference type="ARBA" id="ARBA00007342"/>
    </source>
</evidence>
<evidence type="ECO:0000256" key="4">
    <source>
        <dbReference type="ARBA" id="ARBA00020837"/>
    </source>
</evidence>
<dbReference type="HOGENOM" id="CLU_080676_1_0_9"/>
<accession>G9WXE4</accession>
<dbReference type="NCBIfam" id="NF011652">
    <property type="entry name" value="PRK15070.1"/>
    <property type="match status" value="1"/>
</dbReference>
<evidence type="ECO:0000313" key="11">
    <source>
        <dbReference type="EMBL" id="EHL16791.1"/>
    </source>
</evidence>
<dbReference type="RefSeq" id="WP_009524270.1">
    <property type="nucleotide sequence ID" value="NZ_JBQMYE010000063.1"/>
</dbReference>
<keyword evidence="8 10" id="KW-0012">Acyltransferase</keyword>
<keyword evidence="6" id="KW-0479">Metal-binding</keyword>
<dbReference type="PIRSF" id="PIRSF010130">
    <property type="entry name" value="PduL"/>
    <property type="match status" value="1"/>
</dbReference>
<organism evidence="11 12">
    <name type="scientific">Peptoanaerobacter stomatis</name>
    <dbReference type="NCBI Taxonomy" id="796937"/>
    <lineage>
        <taxon>Bacteria</taxon>
        <taxon>Bacillati</taxon>
        <taxon>Bacillota</taxon>
        <taxon>Clostridia</taxon>
        <taxon>Peptostreptococcales</taxon>
        <taxon>Filifactoraceae</taxon>
        <taxon>Peptoanaerobacter</taxon>
    </lineage>
</organism>
<evidence type="ECO:0000256" key="8">
    <source>
        <dbReference type="ARBA" id="ARBA00023315"/>
    </source>
</evidence>
<dbReference type="Proteomes" id="UP000006437">
    <property type="component" value="Unassembled WGS sequence"/>
</dbReference>
<dbReference type="BioCyc" id="EBAC796937-HMP:GMGH-33-MONOMER"/>
<comment type="cofactor">
    <cofactor evidence="1">
        <name>Zn(2+)</name>
        <dbReference type="ChEBI" id="CHEBI:29105"/>
    </cofactor>
</comment>
<dbReference type="GO" id="GO:0016747">
    <property type="term" value="F:acyltransferase activity, transferring groups other than amino-acyl groups"/>
    <property type="evidence" value="ECO:0007669"/>
    <property type="project" value="InterPro"/>
</dbReference>
<comment type="similarity">
    <text evidence="2 10">Belongs to the PduL family.</text>
</comment>
<dbReference type="AlphaFoldDB" id="G9WXE4"/>
<evidence type="ECO:0000313" key="12">
    <source>
        <dbReference type="Proteomes" id="UP000006437"/>
    </source>
</evidence>
<reference evidence="11 12" key="1">
    <citation type="submission" date="2011-08" db="EMBL/GenBank/DDBJ databases">
        <title>The Genome Sequence of Eubacteriaceae bacterium ACC19a.</title>
        <authorList>
            <consortium name="The Broad Institute Genome Sequencing Platform"/>
            <person name="Earl A."/>
            <person name="Ward D."/>
            <person name="Feldgarden M."/>
            <person name="Gevers D."/>
            <person name="Sizova M."/>
            <person name="Hazen A."/>
            <person name="Epstein S."/>
            <person name="Young S.K."/>
            <person name="Zeng Q."/>
            <person name="Gargeya S."/>
            <person name="Fitzgerald M."/>
            <person name="Haas B."/>
            <person name="Abouelleil A."/>
            <person name="Alvarado L."/>
            <person name="Arachchi H.M."/>
            <person name="Berlin A."/>
            <person name="Brown A."/>
            <person name="Chapman S.B."/>
            <person name="Chen Z."/>
            <person name="Dunbar C."/>
            <person name="Freedman E."/>
            <person name="Gearin G."/>
            <person name="Gellesch M."/>
            <person name="Goldberg J."/>
            <person name="Griggs A."/>
            <person name="Gujja S."/>
            <person name="Heiman D."/>
            <person name="Howarth C."/>
            <person name="Larson L."/>
            <person name="Lui A."/>
            <person name="MacDonald P.J.P."/>
            <person name="Montmayeur A."/>
            <person name="Murphy C."/>
            <person name="Neiman D."/>
            <person name="Pearson M."/>
            <person name="Priest M."/>
            <person name="Roberts A."/>
            <person name="Saif S."/>
            <person name="Shea T."/>
            <person name="Shenoy N."/>
            <person name="Sisk P."/>
            <person name="Stolte C."/>
            <person name="Sykes S."/>
            <person name="Wortman J."/>
            <person name="Nusbaum C."/>
            <person name="Birren B."/>
        </authorList>
    </citation>
    <scope>NUCLEOTIDE SEQUENCE [LARGE SCALE GENOMIC DNA]</scope>
    <source>
        <strain evidence="11 12">ACC19a</strain>
    </source>
</reference>
<keyword evidence="7" id="KW-0862">Zinc</keyword>
<comment type="caution">
    <text evidence="11">The sequence shown here is derived from an EMBL/GenBank/DDBJ whole genome shotgun (WGS) entry which is preliminary data.</text>
</comment>
<evidence type="ECO:0000256" key="6">
    <source>
        <dbReference type="ARBA" id="ARBA00022723"/>
    </source>
</evidence>
<dbReference type="Pfam" id="PF06130">
    <property type="entry name" value="PTAC"/>
    <property type="match status" value="1"/>
</dbReference>
<evidence type="ECO:0000256" key="1">
    <source>
        <dbReference type="ARBA" id="ARBA00001947"/>
    </source>
</evidence>
<dbReference type="InterPro" id="IPR008300">
    <property type="entry name" value="PTAC"/>
</dbReference>
<evidence type="ECO:0000256" key="9">
    <source>
        <dbReference type="ARBA" id="ARBA00047589"/>
    </source>
</evidence>
<keyword evidence="5 10" id="KW-0808">Transferase</keyword>
<comment type="function">
    <text evidence="10">Involved in 1,2-propanediol (1,2-PD) degradation by catalyzing the conversion of propanoyl-CoA to propanoyl-phosphate.</text>
</comment>